<evidence type="ECO:0000256" key="2">
    <source>
        <dbReference type="ARBA" id="ARBA00022448"/>
    </source>
</evidence>
<dbReference type="GO" id="GO:0022857">
    <property type="term" value="F:transmembrane transporter activity"/>
    <property type="evidence" value="ECO:0007669"/>
    <property type="project" value="InterPro"/>
</dbReference>
<dbReference type="PROSITE" id="PS50850">
    <property type="entry name" value="MFS"/>
    <property type="match status" value="1"/>
</dbReference>
<keyword evidence="2" id="KW-0813">Transport</keyword>
<feature type="transmembrane region" description="Helical" evidence="6">
    <location>
        <begin position="35"/>
        <end position="56"/>
    </location>
</feature>
<reference evidence="8" key="1">
    <citation type="submission" date="2013-08" db="EMBL/GenBank/DDBJ databases">
        <authorList>
            <person name="Mendez C."/>
            <person name="Richter M."/>
            <person name="Ferrer M."/>
            <person name="Sanchez J."/>
        </authorList>
    </citation>
    <scope>NUCLEOTIDE SEQUENCE</scope>
</reference>
<keyword evidence="4 6" id="KW-1133">Transmembrane helix</keyword>
<dbReference type="InterPro" id="IPR036259">
    <property type="entry name" value="MFS_trans_sf"/>
</dbReference>
<comment type="subcellular location">
    <subcellularLocation>
        <location evidence="1">Membrane</location>
        <topology evidence="1">Multi-pass membrane protein</topology>
    </subcellularLocation>
</comment>
<proteinExistence type="predicted"/>
<dbReference type="InterPro" id="IPR011701">
    <property type="entry name" value="MFS"/>
</dbReference>
<organism evidence="8">
    <name type="scientific">mine drainage metagenome</name>
    <dbReference type="NCBI Taxonomy" id="410659"/>
    <lineage>
        <taxon>unclassified sequences</taxon>
        <taxon>metagenomes</taxon>
        <taxon>ecological metagenomes</taxon>
    </lineage>
</organism>
<feature type="transmembrane region" description="Helical" evidence="6">
    <location>
        <begin position="93"/>
        <end position="111"/>
    </location>
</feature>
<dbReference type="Pfam" id="PF07690">
    <property type="entry name" value="MFS_1"/>
    <property type="match status" value="1"/>
</dbReference>
<dbReference type="Gene3D" id="1.20.1250.20">
    <property type="entry name" value="MFS general substrate transporter like domains"/>
    <property type="match status" value="1"/>
</dbReference>
<evidence type="ECO:0000256" key="6">
    <source>
        <dbReference type="SAM" id="Phobius"/>
    </source>
</evidence>
<name>T1C5M0_9ZZZZ</name>
<dbReference type="AlphaFoldDB" id="T1C5M0"/>
<evidence type="ECO:0000313" key="8">
    <source>
        <dbReference type="EMBL" id="EQD80781.1"/>
    </source>
</evidence>
<gene>
    <name evidence="8" type="ORF">B1A_00524</name>
</gene>
<keyword evidence="3 6" id="KW-0812">Transmembrane</keyword>
<evidence type="ECO:0000259" key="7">
    <source>
        <dbReference type="PROSITE" id="PS50850"/>
    </source>
</evidence>
<comment type="caution">
    <text evidence="8">The sequence shown here is derived from an EMBL/GenBank/DDBJ whole genome shotgun (WGS) entry which is preliminary data.</text>
</comment>
<evidence type="ECO:0000256" key="3">
    <source>
        <dbReference type="ARBA" id="ARBA00022692"/>
    </source>
</evidence>
<feature type="non-terminal residue" evidence="8">
    <location>
        <position position="154"/>
    </location>
</feature>
<dbReference type="EMBL" id="AUZX01000393">
    <property type="protein sequence ID" value="EQD80781.1"/>
    <property type="molecule type" value="Genomic_DNA"/>
</dbReference>
<protein>
    <submittedName>
        <fullName evidence="8">Major facilitator superfamily protein MFS_1</fullName>
    </submittedName>
</protein>
<keyword evidence="5 6" id="KW-0472">Membrane</keyword>
<evidence type="ECO:0000256" key="4">
    <source>
        <dbReference type="ARBA" id="ARBA00022989"/>
    </source>
</evidence>
<dbReference type="PANTHER" id="PTHR42718:SF9">
    <property type="entry name" value="MAJOR FACILITATOR SUPERFAMILY MULTIDRUG TRANSPORTER MFSC"/>
    <property type="match status" value="1"/>
</dbReference>
<sequence>MYNLGFILYTVASLALTVDPYTGQAGAQWLVIGRILQGIGAAFLVANSGAILTDAFPPDQRGLALGINNVAGISGSFLGLVLGGALAAIDWRLIFLISVPFGLFGTVWSYLKLREIGHREPTPIDWGGNISFAAGLTLIMIGITCGIQPANRPR</sequence>
<dbReference type="SUPFAM" id="SSF103473">
    <property type="entry name" value="MFS general substrate transporter"/>
    <property type="match status" value="1"/>
</dbReference>
<evidence type="ECO:0000256" key="5">
    <source>
        <dbReference type="ARBA" id="ARBA00023136"/>
    </source>
</evidence>
<feature type="domain" description="Major facilitator superfamily (MFS) profile" evidence="7">
    <location>
        <begin position="1"/>
        <end position="154"/>
    </location>
</feature>
<dbReference type="PANTHER" id="PTHR42718">
    <property type="entry name" value="MAJOR FACILITATOR SUPERFAMILY MULTIDRUG TRANSPORTER MFSC"/>
    <property type="match status" value="1"/>
</dbReference>
<reference evidence="8" key="2">
    <citation type="journal article" date="2014" name="ISME J.">
        <title>Microbial stratification in low pH oxic and suboxic macroscopic growths along an acid mine drainage.</title>
        <authorList>
            <person name="Mendez-Garcia C."/>
            <person name="Mesa V."/>
            <person name="Sprenger R.R."/>
            <person name="Richter M."/>
            <person name="Diez M.S."/>
            <person name="Solano J."/>
            <person name="Bargiela R."/>
            <person name="Golyshina O.V."/>
            <person name="Manteca A."/>
            <person name="Ramos J.L."/>
            <person name="Gallego J.R."/>
            <person name="Llorente I."/>
            <person name="Martins Dos Santos V.A."/>
            <person name="Jensen O.N."/>
            <person name="Pelaez A.I."/>
            <person name="Sanchez J."/>
            <person name="Ferrer M."/>
        </authorList>
    </citation>
    <scope>NUCLEOTIDE SEQUENCE</scope>
</reference>
<dbReference type="GO" id="GO:0016020">
    <property type="term" value="C:membrane"/>
    <property type="evidence" value="ECO:0007669"/>
    <property type="project" value="UniProtKB-SubCell"/>
</dbReference>
<feature type="transmembrane region" description="Helical" evidence="6">
    <location>
        <begin position="132"/>
        <end position="150"/>
    </location>
</feature>
<evidence type="ECO:0000256" key="1">
    <source>
        <dbReference type="ARBA" id="ARBA00004141"/>
    </source>
</evidence>
<accession>T1C5M0</accession>
<feature type="transmembrane region" description="Helical" evidence="6">
    <location>
        <begin position="63"/>
        <end position="87"/>
    </location>
</feature>
<dbReference type="InterPro" id="IPR020846">
    <property type="entry name" value="MFS_dom"/>
</dbReference>